<protein>
    <recommendedName>
        <fullName evidence="2">heme oxygenase (biliverdin-producing)</fullName>
        <ecNumber evidence="2">1.14.14.18</ecNumber>
    </recommendedName>
</protein>
<dbReference type="Pfam" id="PF01126">
    <property type="entry name" value="Heme_oxygenase"/>
    <property type="match status" value="1"/>
</dbReference>
<dbReference type="GO" id="GO:0004392">
    <property type="term" value="F:heme oxygenase (decyclizing) activity"/>
    <property type="evidence" value="ECO:0007669"/>
    <property type="project" value="UniProtKB-EC"/>
</dbReference>
<keyword evidence="5" id="KW-0560">Oxidoreductase</keyword>
<keyword evidence="6 9" id="KW-0408">Iron</keyword>
<keyword evidence="4 9" id="KW-0479">Metal-binding</keyword>
<dbReference type="Gene3D" id="1.20.910.10">
    <property type="entry name" value="Heme oxygenase-like"/>
    <property type="match status" value="1"/>
</dbReference>
<dbReference type="InterPro" id="IPR016053">
    <property type="entry name" value="Haem_Oase-like"/>
</dbReference>
<comment type="catalytic activity">
    <reaction evidence="7">
        <text>heme b + 3 reduced [NADPH--hemoprotein reductase] + 3 O2 = biliverdin IXalpha + CO + Fe(2+) + 3 oxidized [NADPH--hemoprotein reductase] + 3 H2O + H(+)</text>
        <dbReference type="Rhea" id="RHEA:21764"/>
        <dbReference type="Rhea" id="RHEA-COMP:11964"/>
        <dbReference type="Rhea" id="RHEA-COMP:11965"/>
        <dbReference type="ChEBI" id="CHEBI:15377"/>
        <dbReference type="ChEBI" id="CHEBI:15378"/>
        <dbReference type="ChEBI" id="CHEBI:15379"/>
        <dbReference type="ChEBI" id="CHEBI:17245"/>
        <dbReference type="ChEBI" id="CHEBI:29033"/>
        <dbReference type="ChEBI" id="CHEBI:57618"/>
        <dbReference type="ChEBI" id="CHEBI:57991"/>
        <dbReference type="ChEBI" id="CHEBI:58210"/>
        <dbReference type="ChEBI" id="CHEBI:60344"/>
        <dbReference type="EC" id="1.14.14.18"/>
    </reaction>
</comment>
<proteinExistence type="inferred from homology"/>
<evidence type="ECO:0000313" key="10">
    <source>
        <dbReference type="EMBL" id="RNE48163.1"/>
    </source>
</evidence>
<dbReference type="Proteomes" id="UP000266975">
    <property type="component" value="Unassembled WGS sequence"/>
</dbReference>
<reference evidence="10 11" key="1">
    <citation type="submission" date="2018-02" db="EMBL/GenBank/DDBJ databases">
        <title>Corynebacterium alimpuense sp. nov., a marine obligate actinomycete isolated from sediments of Valparaiso bay, Chile.</title>
        <authorList>
            <person name="Claverias F."/>
            <person name="Gonzales-Siles L."/>
            <person name="Salva-Serra F."/>
            <person name="Inganaes E."/>
            <person name="Molin K."/>
            <person name="Cumsille A."/>
            <person name="Undabarrena A."/>
            <person name="Couve E."/>
            <person name="Moore E.R.B."/>
            <person name="Gomila M."/>
            <person name="Camara B."/>
        </authorList>
    </citation>
    <scope>NUCLEOTIDE SEQUENCE [LARGE SCALE GENOMIC DNA]</scope>
    <source>
        <strain evidence="10 11">CCUG 69366</strain>
    </source>
</reference>
<evidence type="ECO:0000313" key="11">
    <source>
        <dbReference type="Proteomes" id="UP000266975"/>
    </source>
</evidence>
<evidence type="ECO:0000256" key="6">
    <source>
        <dbReference type="ARBA" id="ARBA00023004"/>
    </source>
</evidence>
<dbReference type="GO" id="GO:0006788">
    <property type="term" value="P:heme oxidation"/>
    <property type="evidence" value="ECO:0007669"/>
    <property type="project" value="InterPro"/>
</dbReference>
<dbReference type="GO" id="GO:0006979">
    <property type="term" value="P:response to oxidative stress"/>
    <property type="evidence" value="ECO:0007669"/>
    <property type="project" value="TreeGrafter"/>
</dbReference>
<name>A0A3M8K4L4_9CORY</name>
<dbReference type="GO" id="GO:0046872">
    <property type="term" value="F:metal ion binding"/>
    <property type="evidence" value="ECO:0007669"/>
    <property type="project" value="UniProtKB-KW"/>
</dbReference>
<feature type="binding site" evidence="8">
    <location>
        <position position="14"/>
    </location>
    <ligand>
        <name>heme b</name>
        <dbReference type="ChEBI" id="CHEBI:60344"/>
    </ligand>
</feature>
<feature type="binding site" evidence="8">
    <location>
        <position position="177"/>
    </location>
    <ligand>
        <name>heme b</name>
        <dbReference type="ChEBI" id="CHEBI:60344"/>
    </ligand>
</feature>
<dbReference type="OrthoDB" id="5493802at2"/>
<evidence type="ECO:0000256" key="5">
    <source>
        <dbReference type="ARBA" id="ARBA00023002"/>
    </source>
</evidence>
<evidence type="ECO:0000256" key="1">
    <source>
        <dbReference type="ARBA" id="ARBA00006134"/>
    </source>
</evidence>
<dbReference type="EMBL" id="PTJO01000006">
    <property type="protein sequence ID" value="RNE48163.1"/>
    <property type="molecule type" value="Genomic_DNA"/>
</dbReference>
<dbReference type="GO" id="GO:0020037">
    <property type="term" value="F:heme binding"/>
    <property type="evidence" value="ECO:0007669"/>
    <property type="project" value="TreeGrafter"/>
</dbReference>
<dbReference type="GO" id="GO:0042167">
    <property type="term" value="P:heme catabolic process"/>
    <property type="evidence" value="ECO:0007669"/>
    <property type="project" value="TreeGrafter"/>
</dbReference>
<evidence type="ECO:0000256" key="7">
    <source>
        <dbReference type="ARBA" id="ARBA00048328"/>
    </source>
</evidence>
<dbReference type="SUPFAM" id="SSF48613">
    <property type="entry name" value="Heme oxygenase-like"/>
    <property type="match status" value="1"/>
</dbReference>
<dbReference type="PANTHER" id="PTHR10720">
    <property type="entry name" value="HEME OXYGENASE"/>
    <property type="match status" value="1"/>
</dbReference>
<organism evidence="10 11">
    <name type="scientific">Corynebacterium alimapuense</name>
    <dbReference type="NCBI Taxonomy" id="1576874"/>
    <lineage>
        <taxon>Bacteria</taxon>
        <taxon>Bacillati</taxon>
        <taxon>Actinomycetota</taxon>
        <taxon>Actinomycetes</taxon>
        <taxon>Mycobacteriales</taxon>
        <taxon>Corynebacteriaceae</taxon>
        <taxon>Corynebacterium</taxon>
    </lineage>
</organism>
<evidence type="ECO:0000256" key="4">
    <source>
        <dbReference type="ARBA" id="ARBA00022723"/>
    </source>
</evidence>
<dbReference type="PANTHER" id="PTHR10720:SF0">
    <property type="entry name" value="HEME OXYGENASE"/>
    <property type="match status" value="1"/>
</dbReference>
<dbReference type="InterPro" id="IPR018207">
    <property type="entry name" value="Haem_oxygenase_CS"/>
</dbReference>
<comment type="similarity">
    <text evidence="1">Belongs to the heme oxygenase family.</text>
</comment>
<dbReference type="AlphaFoldDB" id="A0A3M8K4L4"/>
<evidence type="ECO:0000256" key="9">
    <source>
        <dbReference type="PIRSR" id="PIRSR000343-2"/>
    </source>
</evidence>
<accession>A0A3M8K4L4</accession>
<dbReference type="RefSeq" id="WP_123048739.1">
    <property type="nucleotide sequence ID" value="NZ_PTJO01000006.1"/>
</dbReference>
<sequence>MIAALDRPLSTVLRDCTAIAHSHSEKSPFMSCLTSGALNSAAVADYTAQLWFIYVVLEDGVREHSAGSRLGVFADSRLERVQALEQDLLGLIGPRWRDCVLPGRGTLAYVAHLRRLAEVGDETGLIAHHYVRYLGDLSGGQVLARVLRERYRIGPDGLNFYDFSRIGSRECYRSDYRCRLDLLELDEVDLSWLVSSANEAFEFTRGVLGDLAERHCVFSNRI</sequence>
<dbReference type="EC" id="1.14.14.18" evidence="2"/>
<dbReference type="PROSITE" id="PS00593">
    <property type="entry name" value="HEME_OXYGENASE"/>
    <property type="match status" value="1"/>
</dbReference>
<dbReference type="InterPro" id="IPR002051">
    <property type="entry name" value="Haem_Oase"/>
</dbReference>
<keyword evidence="3 8" id="KW-0349">Heme</keyword>
<gene>
    <name evidence="10" type="ORF">C5L39_09865</name>
</gene>
<dbReference type="PIRSF" id="PIRSF000343">
    <property type="entry name" value="Haem_Oase"/>
    <property type="match status" value="1"/>
</dbReference>
<dbReference type="InterPro" id="IPR016084">
    <property type="entry name" value="Haem_Oase-like_multi-hlx"/>
</dbReference>
<feature type="binding site" description="axial binding residue" evidence="9">
    <location>
        <position position="21"/>
    </location>
    <ligand>
        <name>heme b</name>
        <dbReference type="ChEBI" id="CHEBI:60344"/>
    </ligand>
    <ligandPart>
        <name>Fe</name>
        <dbReference type="ChEBI" id="CHEBI:18248"/>
    </ligandPart>
</feature>
<feature type="binding site" evidence="8">
    <location>
        <position position="130"/>
    </location>
    <ligand>
        <name>heme b</name>
        <dbReference type="ChEBI" id="CHEBI:60344"/>
    </ligand>
</feature>
<evidence type="ECO:0000256" key="3">
    <source>
        <dbReference type="ARBA" id="ARBA00022617"/>
    </source>
</evidence>
<dbReference type="PRINTS" id="PR00088">
    <property type="entry name" value="HAEMOXYGNASE"/>
</dbReference>
<comment type="caution">
    <text evidence="10">The sequence shown here is derived from an EMBL/GenBank/DDBJ whole genome shotgun (WGS) entry which is preliminary data.</text>
</comment>
<dbReference type="CDD" id="cd19165">
    <property type="entry name" value="HemeO"/>
    <property type="match status" value="1"/>
</dbReference>
<evidence type="ECO:0000256" key="2">
    <source>
        <dbReference type="ARBA" id="ARBA00012360"/>
    </source>
</evidence>
<keyword evidence="11" id="KW-1185">Reference proteome</keyword>
<evidence type="ECO:0000256" key="8">
    <source>
        <dbReference type="PIRSR" id="PIRSR000343-1"/>
    </source>
</evidence>